<proteinExistence type="predicted"/>
<evidence type="ECO:0000313" key="2">
    <source>
        <dbReference type="EMBL" id="KAJ1192996.1"/>
    </source>
</evidence>
<sequence>MALTLQLKRVLGPKRQGTCLGNRAPTSGSAGAGREWRKPARYRSDDEEEGGRTRPTKCTVDILDNNEEPELNNDLQELLNRARRLMARHGKDWVNQQMQGVLQLDSTTSQKGAAGGDSERGRKNQQWGVTSRRHEAGIESPVVKPKKDSSA</sequence>
<dbReference type="EMBL" id="JANPWB010000004">
    <property type="protein sequence ID" value="KAJ1192996.1"/>
    <property type="molecule type" value="Genomic_DNA"/>
</dbReference>
<organism evidence="2 3">
    <name type="scientific">Pleurodeles waltl</name>
    <name type="common">Iberian ribbed newt</name>
    <dbReference type="NCBI Taxonomy" id="8319"/>
    <lineage>
        <taxon>Eukaryota</taxon>
        <taxon>Metazoa</taxon>
        <taxon>Chordata</taxon>
        <taxon>Craniata</taxon>
        <taxon>Vertebrata</taxon>
        <taxon>Euteleostomi</taxon>
        <taxon>Amphibia</taxon>
        <taxon>Batrachia</taxon>
        <taxon>Caudata</taxon>
        <taxon>Salamandroidea</taxon>
        <taxon>Salamandridae</taxon>
        <taxon>Pleurodelinae</taxon>
        <taxon>Pleurodeles</taxon>
    </lineage>
</organism>
<feature type="compositionally biased region" description="Polar residues" evidence="1">
    <location>
        <begin position="98"/>
        <end position="111"/>
    </location>
</feature>
<gene>
    <name evidence="2" type="ORF">NDU88_002302</name>
</gene>
<feature type="compositionally biased region" description="Basic and acidic residues" evidence="1">
    <location>
        <begin position="34"/>
        <end position="44"/>
    </location>
</feature>
<dbReference type="Proteomes" id="UP001066276">
    <property type="component" value="Chromosome 2_2"/>
</dbReference>
<feature type="region of interest" description="Disordered" evidence="1">
    <location>
        <begin position="14"/>
        <end position="58"/>
    </location>
</feature>
<reference evidence="2" key="1">
    <citation type="journal article" date="2022" name="bioRxiv">
        <title>Sequencing and chromosome-scale assembly of the giantPleurodeles waltlgenome.</title>
        <authorList>
            <person name="Brown T."/>
            <person name="Elewa A."/>
            <person name="Iarovenko S."/>
            <person name="Subramanian E."/>
            <person name="Araus A.J."/>
            <person name="Petzold A."/>
            <person name="Susuki M."/>
            <person name="Suzuki K.-i.T."/>
            <person name="Hayashi T."/>
            <person name="Toyoda A."/>
            <person name="Oliveira C."/>
            <person name="Osipova E."/>
            <person name="Leigh N.D."/>
            <person name="Simon A."/>
            <person name="Yun M.H."/>
        </authorList>
    </citation>
    <scope>NUCLEOTIDE SEQUENCE</scope>
    <source>
        <strain evidence="2">20211129_DDA</strain>
        <tissue evidence="2">Liver</tissue>
    </source>
</reference>
<keyword evidence="3" id="KW-1185">Reference proteome</keyword>
<evidence type="ECO:0000256" key="1">
    <source>
        <dbReference type="SAM" id="MobiDB-lite"/>
    </source>
</evidence>
<accession>A0AAV7UWV6</accession>
<name>A0AAV7UWV6_PLEWA</name>
<feature type="region of interest" description="Disordered" evidence="1">
    <location>
        <begin position="98"/>
        <end position="151"/>
    </location>
</feature>
<comment type="caution">
    <text evidence="2">The sequence shown here is derived from an EMBL/GenBank/DDBJ whole genome shotgun (WGS) entry which is preliminary data.</text>
</comment>
<dbReference type="AlphaFoldDB" id="A0AAV7UWV6"/>
<protein>
    <submittedName>
        <fullName evidence="2">Uncharacterized protein</fullName>
    </submittedName>
</protein>
<evidence type="ECO:0000313" key="3">
    <source>
        <dbReference type="Proteomes" id="UP001066276"/>
    </source>
</evidence>